<feature type="compositionally biased region" description="Low complexity" evidence="1">
    <location>
        <begin position="97"/>
        <end position="110"/>
    </location>
</feature>
<name>A0A499W6N0_STRAX</name>
<proteinExistence type="predicted"/>
<evidence type="ECO:0000313" key="2">
    <source>
        <dbReference type="EMBL" id="BBJ55816.1"/>
    </source>
</evidence>
<feature type="region of interest" description="Disordered" evidence="1">
    <location>
        <begin position="1"/>
        <end position="28"/>
    </location>
</feature>
<gene>
    <name evidence="2" type="ORF">SAVMC3_84450</name>
</gene>
<feature type="region of interest" description="Disordered" evidence="1">
    <location>
        <begin position="75"/>
        <end position="117"/>
    </location>
</feature>
<protein>
    <submittedName>
        <fullName evidence="2">Uncharacterized protein</fullName>
    </submittedName>
</protein>
<feature type="compositionally biased region" description="Basic residues" evidence="1">
    <location>
        <begin position="82"/>
        <end position="96"/>
    </location>
</feature>
<sequence>MRRRDLHGASDGSWSRDDGGATPEEGLQAYFDLEQAEDPHYGYRVEREERDRVLYSFDVHGRTKVAVVVAKDQKGGPVGVRSRARPATRPNFRRASRTPSPTRSGPTGTAVAWQRRW</sequence>
<organism evidence="2">
    <name type="scientific">Streptomyces avermitilis</name>
    <dbReference type="NCBI Taxonomy" id="33903"/>
    <lineage>
        <taxon>Bacteria</taxon>
        <taxon>Bacillati</taxon>
        <taxon>Actinomycetota</taxon>
        <taxon>Actinomycetes</taxon>
        <taxon>Kitasatosporales</taxon>
        <taxon>Streptomycetaceae</taxon>
        <taxon>Streptomyces</taxon>
    </lineage>
</organism>
<accession>A0A499W6N0</accession>
<reference evidence="2" key="1">
    <citation type="submission" date="2019-04" db="EMBL/GenBank/DDBJ databases">
        <title>Draft genome sequences of Streptomyces avermitilis MC3.</title>
        <authorList>
            <person name="Komaki H."/>
            <person name="Tamura T."/>
            <person name="Hosoyama A."/>
        </authorList>
    </citation>
    <scope>NUCLEOTIDE SEQUENCE</scope>
    <source>
        <strain evidence="2">MC3</strain>
    </source>
</reference>
<evidence type="ECO:0000256" key="1">
    <source>
        <dbReference type="SAM" id="MobiDB-lite"/>
    </source>
</evidence>
<dbReference type="EMBL" id="AP019621">
    <property type="protein sequence ID" value="BBJ55816.1"/>
    <property type="molecule type" value="Genomic_DNA"/>
</dbReference>
<dbReference type="AlphaFoldDB" id="A0A499W6N0"/>